<proteinExistence type="predicted"/>
<reference evidence="3" key="1">
    <citation type="submission" date="2021-11" db="EMBL/GenBank/DDBJ databases">
        <title>The complete genome of Massilia sp sp. G4R7.</title>
        <authorList>
            <person name="Liu L."/>
            <person name="Yue J."/>
            <person name="Yuan J."/>
            <person name="Yang F."/>
            <person name="Li L."/>
        </authorList>
    </citation>
    <scope>NUCLEOTIDE SEQUENCE</scope>
    <source>
        <strain evidence="3">G4R7</strain>
    </source>
</reference>
<evidence type="ECO:0000313" key="4">
    <source>
        <dbReference type="Proteomes" id="UP001179361"/>
    </source>
</evidence>
<sequence length="190" mass="20534">MRSRAHPFAAAAAAALLLSACSDAGQRGRKGPAPFTAFDALTVEQSGCYRGCPVFEVKIFADGRVRHSGPEFEFTGGAHASRIDRRALDSIAGALRTARLDDMRDRYRDRTDGCEYTYMDASTLSISLTRASGHRNKSVDLYTGCLGPRVPTERIGALIDAIDKVTGTAALLEQRKRLRPQNGETAGAAW</sequence>
<gene>
    <name evidence="3" type="ORF">LQ564_07480</name>
</gene>
<feature type="domain" description="DUF6438" evidence="2">
    <location>
        <begin position="40"/>
        <end position="143"/>
    </location>
</feature>
<keyword evidence="4" id="KW-1185">Reference proteome</keyword>
<accession>A0ABS8Q519</accession>
<dbReference type="PROSITE" id="PS51257">
    <property type="entry name" value="PROKAR_LIPOPROTEIN"/>
    <property type="match status" value="1"/>
</dbReference>
<keyword evidence="1" id="KW-0732">Signal</keyword>
<evidence type="ECO:0000313" key="3">
    <source>
        <dbReference type="EMBL" id="MCD2516157.1"/>
    </source>
</evidence>
<dbReference type="RefSeq" id="WP_231057488.1">
    <property type="nucleotide sequence ID" value="NZ_JAJNOC010000002.1"/>
</dbReference>
<organism evidence="3 4">
    <name type="scientific">Massilia phyllostachyos</name>
    <dbReference type="NCBI Taxonomy" id="2898585"/>
    <lineage>
        <taxon>Bacteria</taxon>
        <taxon>Pseudomonadati</taxon>
        <taxon>Pseudomonadota</taxon>
        <taxon>Betaproteobacteria</taxon>
        <taxon>Burkholderiales</taxon>
        <taxon>Oxalobacteraceae</taxon>
        <taxon>Telluria group</taxon>
        <taxon>Massilia</taxon>
    </lineage>
</organism>
<dbReference type="Proteomes" id="UP001179361">
    <property type="component" value="Unassembled WGS sequence"/>
</dbReference>
<dbReference type="EMBL" id="JAJNOC010000002">
    <property type="protein sequence ID" value="MCD2516157.1"/>
    <property type="molecule type" value="Genomic_DNA"/>
</dbReference>
<dbReference type="InterPro" id="IPR045497">
    <property type="entry name" value="DUF6438"/>
</dbReference>
<protein>
    <submittedName>
        <fullName evidence="3">DUF6438 domain-containing protein</fullName>
    </submittedName>
</protein>
<evidence type="ECO:0000256" key="1">
    <source>
        <dbReference type="SAM" id="SignalP"/>
    </source>
</evidence>
<feature type="chain" id="PRO_5047055139" evidence="1">
    <location>
        <begin position="25"/>
        <end position="190"/>
    </location>
</feature>
<comment type="caution">
    <text evidence="3">The sequence shown here is derived from an EMBL/GenBank/DDBJ whole genome shotgun (WGS) entry which is preliminary data.</text>
</comment>
<name>A0ABS8Q519_9BURK</name>
<feature type="signal peptide" evidence="1">
    <location>
        <begin position="1"/>
        <end position="24"/>
    </location>
</feature>
<dbReference type="Pfam" id="PF20033">
    <property type="entry name" value="DUF6438"/>
    <property type="match status" value="1"/>
</dbReference>
<evidence type="ECO:0000259" key="2">
    <source>
        <dbReference type="Pfam" id="PF20033"/>
    </source>
</evidence>